<dbReference type="Pfam" id="PF10184">
    <property type="entry name" value="DUF2358"/>
    <property type="match status" value="1"/>
</dbReference>
<protein>
    <submittedName>
        <fullName evidence="1">Uncharacterized protein</fullName>
    </submittedName>
</protein>
<dbReference type="InterPro" id="IPR018790">
    <property type="entry name" value="DUF2358"/>
</dbReference>
<dbReference type="EMBL" id="HBGS01040457">
    <property type="protein sequence ID" value="CAD9449620.1"/>
    <property type="molecule type" value="Transcribed_RNA"/>
</dbReference>
<dbReference type="EMBL" id="HBGS01040458">
    <property type="protein sequence ID" value="CAD9449624.1"/>
    <property type="molecule type" value="Transcribed_RNA"/>
</dbReference>
<reference evidence="1" key="1">
    <citation type="submission" date="2021-01" db="EMBL/GenBank/DDBJ databases">
        <authorList>
            <person name="Corre E."/>
            <person name="Pelletier E."/>
            <person name="Niang G."/>
            <person name="Scheremetjew M."/>
            <person name="Finn R."/>
            <person name="Kale V."/>
            <person name="Holt S."/>
            <person name="Cochrane G."/>
            <person name="Meng A."/>
            <person name="Brown T."/>
            <person name="Cohen L."/>
        </authorList>
    </citation>
    <scope>NUCLEOTIDE SEQUENCE</scope>
    <source>
        <strain evidence="1">CCMP1381</strain>
    </source>
</reference>
<sequence>MAQETAVEIGKGLTTVKASPGNGQYLSIEEREKLEKQKFNLNIGFAIDTLRDDIPNLLTTAPDMSIFTENIRISDPTGEKFQGIKTYTHLFRAMRGMSTVALQDTSKITARFFWDRSKSTLRAKVDAELRVHGMPAHAEPMHLSLVSLYEFDSRGLVNHHIVQRLDIDGNEQEPLSFLTADANQLRQWLTGGQLAQSPIPLGSATNLAPATSSFEVFEGFKAMFNAEDQQLDIYGNIVPPSMQKKGEAKMEKQARKPGFFDFLNDMTPDICEDDWQCPTTQHCCDFLVSRVCCGGGLMVGRSEPQLQPAYIPIPSDNGPGGFPGI</sequence>
<proteinExistence type="predicted"/>
<accession>A0A6U3VGI0</accession>
<name>A0A6U3VGI0_9STRA</name>
<dbReference type="AlphaFoldDB" id="A0A6U3VGI0"/>
<evidence type="ECO:0000313" key="2">
    <source>
        <dbReference type="EMBL" id="CAD9449624.1"/>
    </source>
</evidence>
<dbReference type="PANTHER" id="PTHR31094:SF2">
    <property type="entry name" value="RIKEN CDNA 2310061I04 GENE"/>
    <property type="match status" value="1"/>
</dbReference>
<organism evidence="1">
    <name type="scientific">Octactis speculum</name>
    <dbReference type="NCBI Taxonomy" id="3111310"/>
    <lineage>
        <taxon>Eukaryota</taxon>
        <taxon>Sar</taxon>
        <taxon>Stramenopiles</taxon>
        <taxon>Ochrophyta</taxon>
        <taxon>Dictyochophyceae</taxon>
        <taxon>Dictyochales</taxon>
        <taxon>Dictyochaceae</taxon>
        <taxon>Octactis</taxon>
    </lineage>
</organism>
<dbReference type="PANTHER" id="PTHR31094">
    <property type="entry name" value="RIKEN CDNA 2310061I04 GENE"/>
    <property type="match status" value="1"/>
</dbReference>
<gene>
    <name evidence="1" type="ORF">DSPE1174_LOCUS20808</name>
    <name evidence="2" type="ORF">DSPE1174_LOCUS20809</name>
</gene>
<evidence type="ECO:0000313" key="1">
    <source>
        <dbReference type="EMBL" id="CAD9449620.1"/>
    </source>
</evidence>